<dbReference type="AlphaFoldDB" id="A0A0D0BVH7"/>
<dbReference type="Gene3D" id="3.40.50.880">
    <property type="match status" value="1"/>
</dbReference>
<evidence type="ECO:0000313" key="2">
    <source>
        <dbReference type="Proteomes" id="UP000053593"/>
    </source>
</evidence>
<dbReference type="HOGENOM" id="CLU_2638311_0_0_1"/>
<evidence type="ECO:0000313" key="1">
    <source>
        <dbReference type="EMBL" id="KIK59506.1"/>
    </source>
</evidence>
<gene>
    <name evidence="1" type="ORF">GYMLUDRAFT_245187</name>
</gene>
<name>A0A0D0BVH7_9AGAR</name>
<proteinExistence type="predicted"/>
<protein>
    <submittedName>
        <fullName evidence="1">Uncharacterized protein</fullName>
    </submittedName>
</protein>
<dbReference type="InterPro" id="IPR029062">
    <property type="entry name" value="Class_I_gatase-like"/>
</dbReference>
<accession>A0A0D0BVH7</accession>
<organism evidence="1 2">
    <name type="scientific">Collybiopsis luxurians FD-317 M1</name>
    <dbReference type="NCBI Taxonomy" id="944289"/>
    <lineage>
        <taxon>Eukaryota</taxon>
        <taxon>Fungi</taxon>
        <taxon>Dikarya</taxon>
        <taxon>Basidiomycota</taxon>
        <taxon>Agaricomycotina</taxon>
        <taxon>Agaricomycetes</taxon>
        <taxon>Agaricomycetidae</taxon>
        <taxon>Agaricales</taxon>
        <taxon>Marasmiineae</taxon>
        <taxon>Omphalotaceae</taxon>
        <taxon>Collybiopsis</taxon>
        <taxon>Collybiopsis luxurians</taxon>
    </lineage>
</organism>
<dbReference type="Proteomes" id="UP000053593">
    <property type="component" value="Unassembled WGS sequence"/>
</dbReference>
<keyword evidence="2" id="KW-1185">Reference proteome</keyword>
<dbReference type="SUPFAM" id="SSF52317">
    <property type="entry name" value="Class I glutamine amidotransferase-like"/>
    <property type="match status" value="1"/>
</dbReference>
<dbReference type="OrthoDB" id="543156at2759"/>
<reference evidence="1 2" key="1">
    <citation type="submission" date="2014-04" db="EMBL/GenBank/DDBJ databases">
        <title>Evolutionary Origins and Diversification of the Mycorrhizal Mutualists.</title>
        <authorList>
            <consortium name="DOE Joint Genome Institute"/>
            <consortium name="Mycorrhizal Genomics Consortium"/>
            <person name="Kohler A."/>
            <person name="Kuo A."/>
            <person name="Nagy L.G."/>
            <person name="Floudas D."/>
            <person name="Copeland A."/>
            <person name="Barry K.W."/>
            <person name="Cichocki N."/>
            <person name="Veneault-Fourrey C."/>
            <person name="LaButti K."/>
            <person name="Lindquist E.A."/>
            <person name="Lipzen A."/>
            <person name="Lundell T."/>
            <person name="Morin E."/>
            <person name="Murat C."/>
            <person name="Riley R."/>
            <person name="Ohm R."/>
            <person name="Sun H."/>
            <person name="Tunlid A."/>
            <person name="Henrissat B."/>
            <person name="Grigoriev I.V."/>
            <person name="Hibbett D.S."/>
            <person name="Martin F."/>
        </authorList>
    </citation>
    <scope>NUCLEOTIDE SEQUENCE [LARGE SCALE GENOMIC DNA]</scope>
    <source>
        <strain evidence="1 2">FD-317 M1</strain>
    </source>
</reference>
<sequence>MVLREYVYLVRALFGATTADGKSIFAGKEATGFSDTEEELMDAVDTIPFLPEDRIKSLGSNYMKASEPWQPKAGWRL</sequence>
<dbReference type="EMBL" id="KN834779">
    <property type="protein sequence ID" value="KIK59506.1"/>
    <property type="molecule type" value="Genomic_DNA"/>
</dbReference>